<dbReference type="PANTHER" id="PTHR30290:SF9">
    <property type="entry name" value="OLIGOPEPTIDE-BINDING PROTEIN APPA"/>
    <property type="match status" value="1"/>
</dbReference>
<dbReference type="STRING" id="187101.VC03_01315"/>
<dbReference type="InterPro" id="IPR000914">
    <property type="entry name" value="SBP_5_dom"/>
</dbReference>
<dbReference type="GO" id="GO:1904680">
    <property type="term" value="F:peptide transmembrane transporter activity"/>
    <property type="evidence" value="ECO:0007669"/>
    <property type="project" value="TreeGrafter"/>
</dbReference>
<protein>
    <recommendedName>
        <fullName evidence="4">Solute-binding protein family 5 domain-containing protein</fullName>
    </recommendedName>
</protein>
<organism evidence="5 6">
    <name type="scientific">Sneathia vaginalis</name>
    <dbReference type="NCBI Taxonomy" id="187101"/>
    <lineage>
        <taxon>Bacteria</taxon>
        <taxon>Fusobacteriati</taxon>
        <taxon>Fusobacteriota</taxon>
        <taxon>Fusobacteriia</taxon>
        <taxon>Fusobacteriales</taxon>
        <taxon>Leptotrichiaceae</taxon>
        <taxon>Sneathia</taxon>
    </lineage>
</organism>
<evidence type="ECO:0000256" key="1">
    <source>
        <dbReference type="ARBA" id="ARBA00005695"/>
    </source>
</evidence>
<accession>A0A0E3ZAT6</accession>
<dbReference type="AlphaFoldDB" id="A0A0E3ZAT6"/>
<evidence type="ECO:0000259" key="4">
    <source>
        <dbReference type="Pfam" id="PF00496"/>
    </source>
</evidence>
<evidence type="ECO:0000256" key="3">
    <source>
        <dbReference type="ARBA" id="ARBA00022729"/>
    </source>
</evidence>
<dbReference type="PANTHER" id="PTHR30290">
    <property type="entry name" value="PERIPLASMIC BINDING COMPONENT OF ABC TRANSPORTER"/>
    <property type="match status" value="1"/>
</dbReference>
<dbReference type="SUPFAM" id="SSF53850">
    <property type="entry name" value="Periplasmic binding protein-like II"/>
    <property type="match status" value="1"/>
</dbReference>
<dbReference type="HOGENOM" id="CLU_017028_8_0_0"/>
<keyword evidence="3" id="KW-0732">Signal</keyword>
<comment type="similarity">
    <text evidence="1">Belongs to the bacterial solute-binding protein 5 family.</text>
</comment>
<proteinExistence type="inferred from homology"/>
<dbReference type="EMBL" id="CP011280">
    <property type="protein sequence ID" value="AKC96116.1"/>
    <property type="molecule type" value="Genomic_DNA"/>
</dbReference>
<dbReference type="CDD" id="cd08510">
    <property type="entry name" value="PBP2_Lactococcal_OppA_like"/>
    <property type="match status" value="1"/>
</dbReference>
<keyword evidence="6" id="KW-1185">Reference proteome</keyword>
<feature type="domain" description="Solute-binding protein family 5" evidence="4">
    <location>
        <begin position="95"/>
        <end position="493"/>
    </location>
</feature>
<dbReference type="Gene3D" id="3.10.105.10">
    <property type="entry name" value="Dipeptide-binding Protein, Domain 3"/>
    <property type="match status" value="1"/>
</dbReference>
<evidence type="ECO:0000313" key="5">
    <source>
        <dbReference type="EMBL" id="AKC96116.1"/>
    </source>
</evidence>
<evidence type="ECO:0000256" key="2">
    <source>
        <dbReference type="ARBA" id="ARBA00022448"/>
    </source>
</evidence>
<reference evidence="5 6" key="1">
    <citation type="journal article" date="2012" name="BMC Genomics">
        <title>Genomic sequence analysis and characterization of Sneathia amnii sp. nov.</title>
        <authorList>
            <consortium name="Vaginal Microbiome Consortium (additional members)"/>
            <person name="Harwich M.D.Jr."/>
            <person name="Serrano M.G."/>
            <person name="Fettweis J.M."/>
            <person name="Alves J.M."/>
            <person name="Reimers M.A."/>
            <person name="Buck G.A."/>
            <person name="Jefferson K.K."/>
        </authorList>
    </citation>
    <scope>NUCLEOTIDE SEQUENCE [LARGE SCALE GENOMIC DNA]</scope>
    <source>
        <strain evidence="5 6">SN35</strain>
    </source>
</reference>
<dbReference type="InterPro" id="IPR039424">
    <property type="entry name" value="SBP_5"/>
</dbReference>
<evidence type="ECO:0000313" key="6">
    <source>
        <dbReference type="Proteomes" id="UP000033103"/>
    </source>
</evidence>
<dbReference type="Proteomes" id="UP000033103">
    <property type="component" value="Chromosome"/>
</dbReference>
<dbReference type="KEGG" id="sns:VC03_01315"/>
<name>A0A0E3ZAT6_9FUSO</name>
<keyword evidence="2" id="KW-0813">Transport</keyword>
<dbReference type="Gene3D" id="3.40.190.10">
    <property type="entry name" value="Periplasmic binding protein-like II"/>
    <property type="match status" value="1"/>
</dbReference>
<dbReference type="GO" id="GO:0015833">
    <property type="term" value="P:peptide transport"/>
    <property type="evidence" value="ECO:0007669"/>
    <property type="project" value="TreeGrafter"/>
</dbReference>
<sequence>MVFSLITLAISCGPGKRRSELGLQKQEFKFPQIYESKEKAIKGGTYKVAVVSQSPMNGIFYGLLIDYVTDSYFEGPMAAPLFVNDHDFMTGDRGLAKTNIDVDNKVVTVTLRDNLKWDDGQPLTIDDYIFTYEVIGSKEYTGTRYDDSLRQVIGMEEYHQGKADKISGLEKVNDTTLKIHLKEVSPSVYYSGGGILQGIMPKHHLQDVAVKDLMKSEKVRLHPVGAGQYKVKQVIPGESVEYVPNENYYKKEDIPQVNNMIIKILPDSAVLASMKAGEYDSYIQVSPDLYTEYKDLNNLVILGRPAISYSYLGFNLGHFDPKKGENITNTNAKLYDINLRKAIGYSINAEEIISSFYNGLKERANGVIPPAFEKVYEKKARYTYNPEKAKEILDKAGYKDVDGDGIREDKNGKPLEIHLAMAASGEIAEPLAQKVIQDWKKVGLNVTLSGGRLIEGNSFFEKIKANDKDIDMWLAGWSVGTTLDLNGIYSRKSPFNVARISTPENDELILKTNSLQATKDPNFRIQAIREWEENYMNNVLGYFPLWVGYELFPINKRVKYSNCLYDDSGIKTPHPTALTTMETISAK</sequence>
<gene>
    <name evidence="5" type="ORF">VC03_01315</name>
</gene>
<dbReference type="Pfam" id="PF00496">
    <property type="entry name" value="SBP_bac_5"/>
    <property type="match status" value="1"/>
</dbReference>
<dbReference type="PATRIC" id="fig|1069640.6.peg.249"/>